<dbReference type="Gene3D" id="3.40.50.970">
    <property type="match status" value="1"/>
</dbReference>
<protein>
    <submittedName>
        <fullName evidence="2">Transketolase</fullName>
    </submittedName>
</protein>
<dbReference type="PANTHER" id="PTHR47514:SF2">
    <property type="entry name" value="TRANSKETOLASE"/>
    <property type="match status" value="1"/>
</dbReference>
<sequence length="268" mass="30034">MEYLRLATLIRAYAVRMTHRGKSGHVGSSLSMADLISVLYTKILRVNPSQPDWQERDRFILSKGHAAAGVYVALAEKGFFPKDWLDTYYQDNGRLSGHISHHVPGVEFSTGSLGHGLPVAAGMAINAKRKNKNYRIFALLSDGDCNEGSTWESIMFAAQHHLDNLIAILDYNKIQALGRSKDIIDLEPLTEKLKAFHWAVKEINGHNYQQIEDALTNVPLESSKPSFIIAHTIKGKGVSFFEDTVSCHYKYANEEELEKAYNELGVKI</sequence>
<name>A0A1J4SEN6_9BACT</name>
<dbReference type="Pfam" id="PF00456">
    <property type="entry name" value="Transketolase_N"/>
    <property type="match status" value="1"/>
</dbReference>
<dbReference type="AlphaFoldDB" id="A0A1J4SEN6"/>
<feature type="domain" description="Transketolase N-terminal" evidence="1">
    <location>
        <begin position="6"/>
        <end position="267"/>
    </location>
</feature>
<dbReference type="STRING" id="1817893.AUJ66_02310"/>
<dbReference type="PANTHER" id="PTHR47514">
    <property type="entry name" value="TRANSKETOLASE N-TERMINAL SECTION-RELATED"/>
    <property type="match status" value="1"/>
</dbReference>
<dbReference type="EMBL" id="MNUO01000036">
    <property type="protein sequence ID" value="OIN97752.1"/>
    <property type="molecule type" value="Genomic_DNA"/>
</dbReference>
<proteinExistence type="predicted"/>
<dbReference type="SUPFAM" id="SSF52518">
    <property type="entry name" value="Thiamin diphosphate-binding fold (THDP-binding)"/>
    <property type="match status" value="1"/>
</dbReference>
<dbReference type="CDD" id="cd02012">
    <property type="entry name" value="TPP_TK"/>
    <property type="match status" value="1"/>
</dbReference>
<reference evidence="2 3" key="1">
    <citation type="journal article" date="2016" name="Environ. Microbiol.">
        <title>Genomic resolution of a cold subsurface aquifer community provides metabolic insights for novel microbes adapted to high CO concentrations.</title>
        <authorList>
            <person name="Probst A.J."/>
            <person name="Castelle C.J."/>
            <person name="Singh A."/>
            <person name="Brown C.T."/>
            <person name="Anantharaman K."/>
            <person name="Sharon I."/>
            <person name="Hug L.A."/>
            <person name="Burstein D."/>
            <person name="Emerson J.B."/>
            <person name="Thomas B.C."/>
            <person name="Banfield J.F."/>
        </authorList>
    </citation>
    <scope>NUCLEOTIDE SEQUENCE [LARGE SCALE GENOMIC DNA]</scope>
    <source>
        <strain evidence="2">CG1_02_38_46</strain>
    </source>
</reference>
<evidence type="ECO:0000313" key="3">
    <source>
        <dbReference type="Proteomes" id="UP000182278"/>
    </source>
</evidence>
<gene>
    <name evidence="2" type="ORF">AUJ66_02310</name>
</gene>
<dbReference type="Proteomes" id="UP000182278">
    <property type="component" value="Unassembled WGS sequence"/>
</dbReference>
<comment type="caution">
    <text evidence="2">The sequence shown here is derived from an EMBL/GenBank/DDBJ whole genome shotgun (WGS) entry which is preliminary data.</text>
</comment>
<organism evidence="2 3">
    <name type="scientific">Candidatus Desantisbacteria bacterium CG1_02_38_46</name>
    <dbReference type="NCBI Taxonomy" id="1817893"/>
    <lineage>
        <taxon>Bacteria</taxon>
        <taxon>Candidatus Desantisiibacteriota</taxon>
    </lineage>
</organism>
<accession>A0A1J4SEN6</accession>
<dbReference type="InterPro" id="IPR029061">
    <property type="entry name" value="THDP-binding"/>
</dbReference>
<evidence type="ECO:0000259" key="1">
    <source>
        <dbReference type="Pfam" id="PF00456"/>
    </source>
</evidence>
<evidence type="ECO:0000313" key="2">
    <source>
        <dbReference type="EMBL" id="OIN97752.1"/>
    </source>
</evidence>
<dbReference type="InterPro" id="IPR005474">
    <property type="entry name" value="Transketolase_N"/>
</dbReference>